<proteinExistence type="predicted"/>
<keyword evidence="1" id="KW-0862">Zinc</keyword>
<feature type="region of interest" description="Disordered" evidence="2">
    <location>
        <begin position="162"/>
        <end position="183"/>
    </location>
</feature>
<dbReference type="PROSITE" id="PS50157">
    <property type="entry name" value="ZINC_FINGER_C2H2_2"/>
    <property type="match status" value="1"/>
</dbReference>
<dbReference type="SUPFAM" id="SSF57667">
    <property type="entry name" value="beta-beta-alpha zinc fingers"/>
    <property type="match status" value="1"/>
</dbReference>
<name>A0A5K3FJR5_MESCO</name>
<dbReference type="InterPro" id="IPR036236">
    <property type="entry name" value="Znf_C2H2_sf"/>
</dbReference>
<feature type="region of interest" description="Disordered" evidence="2">
    <location>
        <begin position="220"/>
        <end position="274"/>
    </location>
</feature>
<sequence length="274" mass="29009">MKRSNYRNDNEEGAPTVSRRKSPPLDIRLPLEMKLVMQRDRSSTDKPALRATCDIPTGHIWGPYRLAGLCRSSSPLNESSLNSAHRQITVFSGDSCELVARVNEENAWIKVIQERVPSEGSNVEIIVEVVPETISVVSLTNISSGSRIQGAVRLVPPLPTCASKSASPSPPTVGQGFASAGGGPKRDKKCLYCGIFFSSLDTLTAHMTNYCSRRPHLTTPTTGAGGASAAPSSSACTSVNSGHVDRISSTVETGDLPLGEQSTSPGSGKLESEG</sequence>
<dbReference type="InterPro" id="IPR013087">
    <property type="entry name" value="Znf_C2H2_type"/>
</dbReference>
<feature type="region of interest" description="Disordered" evidence="2">
    <location>
        <begin position="1"/>
        <end position="23"/>
    </location>
</feature>
<dbReference type="WBParaSite" id="MCU_008388-RE">
    <property type="protein sequence ID" value="MCU_008388-RE"/>
    <property type="gene ID" value="MCU_008388"/>
</dbReference>
<feature type="compositionally biased region" description="Low complexity" evidence="2">
    <location>
        <begin position="220"/>
        <end position="238"/>
    </location>
</feature>
<dbReference type="GO" id="GO:0008270">
    <property type="term" value="F:zinc ion binding"/>
    <property type="evidence" value="ECO:0007669"/>
    <property type="project" value="UniProtKB-KW"/>
</dbReference>
<evidence type="ECO:0000256" key="1">
    <source>
        <dbReference type="PROSITE-ProRule" id="PRU00042"/>
    </source>
</evidence>
<evidence type="ECO:0000313" key="4">
    <source>
        <dbReference type="WBParaSite" id="MCU_008388-RE"/>
    </source>
</evidence>
<organism evidence="4">
    <name type="scientific">Mesocestoides corti</name>
    <name type="common">Flatworm</name>
    <dbReference type="NCBI Taxonomy" id="53468"/>
    <lineage>
        <taxon>Eukaryota</taxon>
        <taxon>Metazoa</taxon>
        <taxon>Spiralia</taxon>
        <taxon>Lophotrochozoa</taxon>
        <taxon>Platyhelminthes</taxon>
        <taxon>Cestoda</taxon>
        <taxon>Eucestoda</taxon>
        <taxon>Cyclophyllidea</taxon>
        <taxon>Mesocestoididae</taxon>
        <taxon>Mesocestoides</taxon>
    </lineage>
</organism>
<protein>
    <submittedName>
        <fullName evidence="4">C2H2-type domain-containing protein</fullName>
    </submittedName>
</protein>
<feature type="compositionally biased region" description="Basic and acidic residues" evidence="2">
    <location>
        <begin position="1"/>
        <end position="10"/>
    </location>
</feature>
<accession>A0A5K3FJR5</accession>
<evidence type="ECO:0000259" key="3">
    <source>
        <dbReference type="PROSITE" id="PS50157"/>
    </source>
</evidence>
<reference evidence="4" key="1">
    <citation type="submission" date="2019-11" db="UniProtKB">
        <authorList>
            <consortium name="WormBaseParasite"/>
        </authorList>
    </citation>
    <scope>IDENTIFICATION</scope>
</reference>
<dbReference type="AlphaFoldDB" id="A0A5K3FJR5"/>
<evidence type="ECO:0000256" key="2">
    <source>
        <dbReference type="SAM" id="MobiDB-lite"/>
    </source>
</evidence>
<keyword evidence="1" id="KW-0863">Zinc-finger</keyword>
<feature type="domain" description="C2H2-type" evidence="3">
    <location>
        <begin position="188"/>
        <end position="215"/>
    </location>
</feature>
<keyword evidence="1" id="KW-0479">Metal-binding</keyword>